<dbReference type="GO" id="GO:0005576">
    <property type="term" value="C:extracellular region"/>
    <property type="evidence" value="ECO:0007669"/>
    <property type="project" value="InterPro"/>
</dbReference>
<dbReference type="PANTHER" id="PTHR40094">
    <property type="entry name" value="ALPHA-2-MACROGLOBULIN HOMOLOG"/>
    <property type="match status" value="1"/>
</dbReference>
<dbReference type="InterPro" id="IPR021868">
    <property type="entry name" value="Alpha_2_Macroglob_MG3"/>
</dbReference>
<evidence type="ECO:0000313" key="9">
    <source>
        <dbReference type="Proteomes" id="UP000444174"/>
    </source>
</evidence>
<dbReference type="InterPro" id="IPR002890">
    <property type="entry name" value="MG2"/>
</dbReference>
<dbReference type="InterPro" id="IPR049120">
    <property type="entry name" value="A2M_bMG2"/>
</dbReference>
<evidence type="ECO:0000256" key="1">
    <source>
        <dbReference type="ARBA" id="ARBA00010556"/>
    </source>
</evidence>
<dbReference type="CDD" id="cd01100">
    <property type="entry name" value="APPLE_Factor_XI_like"/>
    <property type="match status" value="1"/>
</dbReference>
<organism evidence="8 9">
    <name type="scientific">Tritonibacter litoralis</name>
    <dbReference type="NCBI Taxonomy" id="2662264"/>
    <lineage>
        <taxon>Bacteria</taxon>
        <taxon>Pseudomonadati</taxon>
        <taxon>Pseudomonadota</taxon>
        <taxon>Alphaproteobacteria</taxon>
        <taxon>Rhodobacterales</taxon>
        <taxon>Paracoccaceae</taxon>
        <taxon>Tritonibacter</taxon>
    </lineage>
</organism>
<reference evidence="8 9" key="1">
    <citation type="submission" date="2019-10" db="EMBL/GenBank/DDBJ databases">
        <title>Epibacterium sp. nov., isolated from seawater.</title>
        <authorList>
            <person name="Zhang X."/>
            <person name="Li N."/>
        </authorList>
    </citation>
    <scope>NUCLEOTIDE SEQUENCE [LARGE SCALE GENOMIC DNA]</scope>
    <source>
        <strain evidence="8 9">SM1979</strain>
    </source>
</reference>
<evidence type="ECO:0000256" key="2">
    <source>
        <dbReference type="ARBA" id="ARBA00022729"/>
    </source>
</evidence>
<dbReference type="Pfam" id="PF01835">
    <property type="entry name" value="MG2"/>
    <property type="match status" value="1"/>
</dbReference>
<protein>
    <submittedName>
        <fullName evidence="8">Alpha-2-macroglobulin family protein</fullName>
    </submittedName>
</protein>
<dbReference type="GO" id="GO:0006508">
    <property type="term" value="P:proteolysis"/>
    <property type="evidence" value="ECO:0007669"/>
    <property type="project" value="InterPro"/>
</dbReference>
<dbReference type="EMBL" id="WIBF01000004">
    <property type="protein sequence ID" value="MQQ08553.1"/>
    <property type="molecule type" value="Genomic_DNA"/>
</dbReference>
<dbReference type="PANTHER" id="PTHR40094:SF1">
    <property type="entry name" value="UBIQUITIN DOMAIN-CONTAINING PROTEIN"/>
    <property type="match status" value="1"/>
</dbReference>
<dbReference type="InterPro" id="IPR051802">
    <property type="entry name" value="YfhM-like"/>
</dbReference>
<dbReference type="InterPro" id="IPR047565">
    <property type="entry name" value="Alpha-macroglob_thiol-ester_cl"/>
</dbReference>
<keyword evidence="3" id="KW-0677">Repeat</keyword>
<dbReference type="InterPro" id="IPR001599">
    <property type="entry name" value="Macroglobln_a2"/>
</dbReference>
<evidence type="ECO:0000259" key="7">
    <source>
        <dbReference type="SMART" id="SM01360"/>
    </source>
</evidence>
<gene>
    <name evidence="8" type="ORF">GFB49_08830</name>
</gene>
<dbReference type="Pfam" id="PF11974">
    <property type="entry name" value="bMG3"/>
    <property type="match status" value="1"/>
</dbReference>
<dbReference type="InterPro" id="IPR041246">
    <property type="entry name" value="Bact_MG10"/>
</dbReference>
<dbReference type="InterPro" id="IPR008930">
    <property type="entry name" value="Terpenoid_cyclase/PrenylTrfase"/>
</dbReference>
<dbReference type="Gene3D" id="2.60.40.1930">
    <property type="match status" value="1"/>
</dbReference>
<dbReference type="RefSeq" id="WP_153215493.1">
    <property type="nucleotide sequence ID" value="NZ_WIBF01000004.1"/>
</dbReference>
<dbReference type="SUPFAM" id="SSF48239">
    <property type="entry name" value="Terpenoid cyclases/Protein prenyltransferases"/>
    <property type="match status" value="1"/>
</dbReference>
<dbReference type="Pfam" id="PF17962">
    <property type="entry name" value="bMG6"/>
    <property type="match status" value="1"/>
</dbReference>
<dbReference type="InterPro" id="IPR003609">
    <property type="entry name" value="Pan_app"/>
</dbReference>
<feature type="domain" description="Alpha-2-macroglobulin" evidence="7">
    <location>
        <begin position="1159"/>
        <end position="1247"/>
    </location>
</feature>
<dbReference type="Pfam" id="PF07703">
    <property type="entry name" value="A2M_BRD"/>
    <property type="match status" value="1"/>
</dbReference>
<dbReference type="Pfam" id="PF21142">
    <property type="entry name" value="A2M_bMG2"/>
    <property type="match status" value="1"/>
</dbReference>
<name>A0A843YH30_9RHOB</name>
<dbReference type="SMART" id="SM01419">
    <property type="entry name" value="Thiol-ester_cl"/>
    <property type="match status" value="1"/>
</dbReference>
<comment type="caution">
    <text evidence="8">The sequence shown here is derived from an EMBL/GenBank/DDBJ whole genome shotgun (WGS) entry which is preliminary data.</text>
</comment>
<dbReference type="Pfam" id="PF00024">
    <property type="entry name" value="PAN_1"/>
    <property type="match status" value="1"/>
</dbReference>
<dbReference type="InterPro" id="IPR041462">
    <property type="entry name" value="Bact_A2M_MG6"/>
</dbReference>
<comment type="similarity">
    <text evidence="1">Belongs to the protease inhibitor I39 (alpha-2-macroglobulin) family. Bacterial alpha-2-macroglobulin subfamily.</text>
</comment>
<dbReference type="InterPro" id="IPR011625">
    <property type="entry name" value="A2M_N_BRD"/>
</dbReference>
<dbReference type="InterPro" id="IPR026284">
    <property type="entry name" value="A2MG_proteobact"/>
</dbReference>
<accession>A0A843YH30</accession>
<dbReference type="SMART" id="SM01360">
    <property type="entry name" value="A2M"/>
    <property type="match status" value="1"/>
</dbReference>
<evidence type="ECO:0000313" key="8">
    <source>
        <dbReference type="EMBL" id="MQQ08553.1"/>
    </source>
</evidence>
<dbReference type="SMART" id="SM01359">
    <property type="entry name" value="A2M_N_2"/>
    <property type="match status" value="1"/>
</dbReference>
<feature type="chain" id="PRO_5032773653" evidence="5">
    <location>
        <begin position="24"/>
        <end position="1809"/>
    </location>
</feature>
<keyword evidence="4" id="KW-1015">Disulfide bond</keyword>
<dbReference type="Pfam" id="PF17972">
    <property type="entry name" value="bMG5"/>
    <property type="match status" value="1"/>
</dbReference>
<dbReference type="Gene3D" id="3.50.4.10">
    <property type="entry name" value="Hepatocyte Growth Factor"/>
    <property type="match status" value="1"/>
</dbReference>
<feature type="signal peptide" evidence="5">
    <location>
        <begin position="1"/>
        <end position="23"/>
    </location>
</feature>
<dbReference type="PIRSF" id="PIRSF038980">
    <property type="entry name" value="A2M_bac"/>
    <property type="match status" value="1"/>
</dbReference>
<proteinExistence type="inferred from homology"/>
<dbReference type="Pfam" id="PF00207">
    <property type="entry name" value="A2M"/>
    <property type="match status" value="1"/>
</dbReference>
<keyword evidence="9" id="KW-1185">Reference proteome</keyword>
<evidence type="ECO:0000256" key="5">
    <source>
        <dbReference type="SAM" id="SignalP"/>
    </source>
</evidence>
<evidence type="ECO:0000256" key="3">
    <source>
        <dbReference type="ARBA" id="ARBA00022737"/>
    </source>
</evidence>
<evidence type="ECO:0000259" key="6">
    <source>
        <dbReference type="SMART" id="SM01359"/>
    </source>
</evidence>
<dbReference type="Proteomes" id="UP000444174">
    <property type="component" value="Unassembled WGS sequence"/>
</dbReference>
<dbReference type="Gene3D" id="1.50.10.20">
    <property type="match status" value="1"/>
</dbReference>
<dbReference type="Pfam" id="PF17973">
    <property type="entry name" value="bMG10"/>
    <property type="match status" value="1"/>
</dbReference>
<dbReference type="InterPro" id="IPR000177">
    <property type="entry name" value="Apple"/>
</dbReference>
<feature type="domain" description="Alpha-2-macroglobulin bait region" evidence="6">
    <location>
        <begin position="952"/>
        <end position="1096"/>
    </location>
</feature>
<evidence type="ECO:0000256" key="4">
    <source>
        <dbReference type="ARBA" id="ARBA00023157"/>
    </source>
</evidence>
<keyword evidence="2 5" id="KW-0732">Signal</keyword>
<dbReference type="GO" id="GO:0004866">
    <property type="term" value="F:endopeptidase inhibitor activity"/>
    <property type="evidence" value="ECO:0007669"/>
    <property type="project" value="InterPro"/>
</dbReference>
<dbReference type="CDD" id="cd02891">
    <property type="entry name" value="A2M_like"/>
    <property type="match status" value="1"/>
</dbReference>
<sequence length="1809" mass="194947">MRRWIVAGFLALNLPLSAPFAAAQEVVPAFRFQGFENTDFYGADLQPLFDSDLKSCIRLCEGDANCTGFVFNRNSNACFPKAEMETPSVYDGAFSALKRPISDALRAQGQARAQVLSFLSEQDLTRAGALARDLGLDVAWPDQPVEVLVQQARRLWRADQPNQAAQIMAQAVLASDRADLWSEYARYLRKDTSGSGDVLQARQARTLSAAVNGFLRAPETGGQASALMQVALALEALNRGRDMIPTLRLAQDLEPRQAAADLLDTAIGKYGFRVTGSDVQTDTAQPEICVTFSEKLHGEAQDYEAFVRLPSPDLVVRSRGQQLCIDGVEFGVRYAFTLRRGLPAASGELLHKDVTLTHYVRDRAPSVRFPGRAYVLARTGDAALPIETVNLDAVDLRLRRVSDRNLLRAMQEDFFARPLSYWQEQSFDGDIAQEVWRGTAEVDQSLNKDVTNRLPLDTALQDQPVGIYALSAAIPGADPYDNPAATQWFVLTDLGLSTVSGSDGLHVQVLGLGDARPRDGIDVTLISAANGVLGRASTDATGYARFEPGLTRGQGGGAPALVLARQGADDFAFLSLQDAAFDLSDRGVEGRAPAGPIDAFLATDRGAYRAGESIQTTVLLRNDKAQALEGVPVTAVLTRPDGVEYSRHISDAGQLGGHHFTLPIAASAPRGTWRLTVHVDPNAPPLASKSVLVEDFQPERIDFTQTLAAETLTFGQPTALSVDARYLFGAPGADLTVQSDMILRSSAQLPDWPGYHFGRHDQPDETRRITLSAPNTDAAGQTRLPVTLPELRSTGRPISAEILTRVSDGAARPVERSLTVPVRSDTPMIGIKRGFDDVVAQGTEARFDVIAVTGDQRPTPMPVRWRLNRIETRYQWYQLYGNWNWEATERRHRVASGQSLLADKPLTLDLPVDWGEYELEIERDGGAYLSASYRFYAGWYVDDDNGATPDRLDMSLDRPDYAPGDTAQLRIVSATGGTALVSVLSNRLIERHAVDVQPGETLVPLTVSDAWGSGAYVMAQVLQPLQDKPEHAPTRALGIAHASVVQPGQTLAVTIDAPDLLRPGGPREIRLQVAGAEPGEEVFVSVAAVDQGILNLTGFETPDPSAHYYGQRRLGVELRDLYGRLIDPGNGALGRIRSGGDAGNGMNMKSPPPTQELMARSSGVLQVGPDGTVRFPFDIPAFNGEIRVMAMAWSASALGQAEAEIPVRDPIVVAASLPQFLAPGDQSRVLLDITQVEDGEGPVALSVTTGGEGLSIGPVPQTLDLEQGRKLSLQIPVAAGTQTGDNQITVTLTTADGRTLEQDLALAVVANDPEVATTQRIQLAAGSPFRFSDDVFANLKPGSGRALLSAGPVARFDVPGLLTQLDRYPYGCTEQVTSRALPLLYLSSVAEQSGLGSQPDLDLRVAEAIDTILSRQTRSGGFGLWRASGTEQWLDAYVTDFLARARDQGHAVPQRAFDQALDNLQNRVNYAPDFDQGGEAIAYALLVLAREGAAALGDLRYYADVKAEAFATPMAVAQLGAALATYGDQTRADALFAQAGQMLATQNNETPMWRADFGTYRRDTAAVLTLAAEVGSNAVDHDALSRRVAQGGDHSTQEAVWQLLAAQALLERPEQSGLRINGVAVTGPFVELREAGGAEQIVTAAEGQLVDLTLTTFGVPLTPPEARGYGYRIERNHYGMDGTPLLLSELEVGTRFVTVVRVVPANSQGARLMINDPLPAGVEIDNPNLLRSGDLRDFDWLNISDVEQAEFRSDRFLAAVDSNGGGAITLAYVARAVSPGVFHLPAATVEDMYRPIYRANTAAGQVSIR</sequence>
<dbReference type="InterPro" id="IPR041203">
    <property type="entry name" value="Bact_A2M_MG5"/>
</dbReference>